<proteinExistence type="predicted"/>
<gene>
    <name evidence="2" type="ORF">LCGC14_1343520</name>
</gene>
<reference evidence="2" key="1">
    <citation type="journal article" date="2015" name="Nature">
        <title>Complex archaea that bridge the gap between prokaryotes and eukaryotes.</title>
        <authorList>
            <person name="Spang A."/>
            <person name="Saw J.H."/>
            <person name="Jorgensen S.L."/>
            <person name="Zaremba-Niedzwiedzka K."/>
            <person name="Martijn J."/>
            <person name="Lind A.E."/>
            <person name="van Eijk R."/>
            <person name="Schleper C."/>
            <person name="Guy L."/>
            <person name="Ettema T.J."/>
        </authorList>
    </citation>
    <scope>NUCLEOTIDE SEQUENCE</scope>
</reference>
<comment type="caution">
    <text evidence="2">The sequence shown here is derived from an EMBL/GenBank/DDBJ whole genome shotgun (WGS) entry which is preliminary data.</text>
</comment>
<keyword evidence="1" id="KW-0472">Membrane</keyword>
<dbReference type="EMBL" id="LAZR01008237">
    <property type="protein sequence ID" value="KKM80079.1"/>
    <property type="molecule type" value="Genomic_DNA"/>
</dbReference>
<feature type="transmembrane region" description="Helical" evidence="1">
    <location>
        <begin position="6"/>
        <end position="28"/>
    </location>
</feature>
<accession>A0A0F9KCY8</accession>
<evidence type="ECO:0000313" key="2">
    <source>
        <dbReference type="EMBL" id="KKM80079.1"/>
    </source>
</evidence>
<keyword evidence="1" id="KW-0812">Transmembrane</keyword>
<protein>
    <submittedName>
        <fullName evidence="2">Uncharacterized protein</fullName>
    </submittedName>
</protein>
<organism evidence="2">
    <name type="scientific">marine sediment metagenome</name>
    <dbReference type="NCBI Taxonomy" id="412755"/>
    <lineage>
        <taxon>unclassified sequences</taxon>
        <taxon>metagenomes</taxon>
        <taxon>ecological metagenomes</taxon>
    </lineage>
</organism>
<dbReference type="AlphaFoldDB" id="A0A0F9KCY8"/>
<keyword evidence="1" id="KW-1133">Transmembrane helix</keyword>
<evidence type="ECO:0000256" key="1">
    <source>
        <dbReference type="SAM" id="Phobius"/>
    </source>
</evidence>
<sequence>MFTTETVILMIFAAAFMLFSFAIIVFAVMSYRIAALYAPGVEDRRRIPGLGQRLRRHLKLEAADTEADQPAIEGKNAWPERDEEVAASPVVTQFVGAAEASQAKDREQWWEEKRAEGYTEDEIGEMEDSRIVPVFEAES</sequence>
<name>A0A0F9KCY8_9ZZZZ</name>